<dbReference type="AlphaFoldDB" id="A0A502E1U8"/>
<feature type="transmembrane region" description="Helical" evidence="1">
    <location>
        <begin position="17"/>
        <end position="40"/>
    </location>
</feature>
<gene>
    <name evidence="3" type="ORF">EAH80_24075</name>
</gene>
<evidence type="ECO:0000313" key="4">
    <source>
        <dbReference type="Proteomes" id="UP000320095"/>
    </source>
</evidence>
<dbReference type="InterPro" id="IPR005182">
    <property type="entry name" value="YdbS-like_PH"/>
</dbReference>
<protein>
    <recommendedName>
        <fullName evidence="2">YdbS-like PH domain-containing protein</fullName>
    </recommendedName>
</protein>
<organism evidence="3 4">
    <name type="scientific">Mycolicibacterium hodleri</name>
    <dbReference type="NCBI Taxonomy" id="49897"/>
    <lineage>
        <taxon>Bacteria</taxon>
        <taxon>Bacillati</taxon>
        <taxon>Actinomycetota</taxon>
        <taxon>Actinomycetes</taxon>
        <taxon>Mycobacteriales</taxon>
        <taxon>Mycobacteriaceae</taxon>
        <taxon>Mycolicibacterium</taxon>
    </lineage>
</organism>
<evidence type="ECO:0000259" key="2">
    <source>
        <dbReference type="Pfam" id="PF03703"/>
    </source>
</evidence>
<feature type="domain" description="YdbS-like PH" evidence="2">
    <location>
        <begin position="87"/>
        <end position="151"/>
    </location>
</feature>
<keyword evidence="1" id="KW-0472">Membrane</keyword>
<keyword evidence="4" id="KW-1185">Reference proteome</keyword>
<keyword evidence="1" id="KW-1133">Transmembrane helix</keyword>
<comment type="caution">
    <text evidence="3">The sequence shown here is derived from an EMBL/GenBank/DDBJ whole genome shotgun (WGS) entry which is preliminary data.</text>
</comment>
<dbReference type="Proteomes" id="UP000320095">
    <property type="component" value="Unassembled WGS sequence"/>
</dbReference>
<dbReference type="PANTHER" id="PTHR34473">
    <property type="entry name" value="UPF0699 TRANSMEMBRANE PROTEIN YDBS"/>
    <property type="match status" value="1"/>
</dbReference>
<feature type="transmembrane region" description="Helical" evidence="1">
    <location>
        <begin position="46"/>
        <end position="66"/>
    </location>
</feature>
<dbReference type="EMBL" id="RCZG01000012">
    <property type="protein sequence ID" value="TPG31557.1"/>
    <property type="molecule type" value="Genomic_DNA"/>
</dbReference>
<name>A0A502E1U8_9MYCO</name>
<dbReference type="PANTHER" id="PTHR34473:SF3">
    <property type="entry name" value="TRANSMEMBRANE PROTEIN-RELATED"/>
    <property type="match status" value="1"/>
</dbReference>
<evidence type="ECO:0000313" key="3">
    <source>
        <dbReference type="EMBL" id="TPG31557.1"/>
    </source>
</evidence>
<keyword evidence="1" id="KW-0812">Transmembrane</keyword>
<accession>A0A502E1U8</accession>
<evidence type="ECO:0000256" key="1">
    <source>
        <dbReference type="SAM" id="Phobius"/>
    </source>
</evidence>
<dbReference type="OrthoDB" id="3730669at2"/>
<proteinExistence type="predicted"/>
<dbReference type="Pfam" id="PF03703">
    <property type="entry name" value="bPH_2"/>
    <property type="match status" value="1"/>
</dbReference>
<reference evidence="3 4" key="1">
    <citation type="journal article" date="2019" name="Environ. Microbiol.">
        <title>Species interactions and distinct microbial communities in high Arctic permafrost affected cryosols are associated with the CH4 and CO2 gas fluxes.</title>
        <authorList>
            <person name="Altshuler I."/>
            <person name="Hamel J."/>
            <person name="Turney S."/>
            <person name="Magnuson E."/>
            <person name="Levesque R."/>
            <person name="Greer C."/>
            <person name="Whyte L.G."/>
        </authorList>
    </citation>
    <scope>NUCLEOTIDE SEQUENCE [LARGE SCALE GENOMIC DNA]</scope>
    <source>
        <strain evidence="3 4">S5.20</strain>
    </source>
</reference>
<sequence length="165" mass="17959">MVTLVDPANPPSRRAPLVWAIAAAIPWTLLSVTQVVWFVLDSRASWLHAAAAVVTVLGIVSFVVVAPMWRYRVHRWDVSLDSPTPAVYTRTGWLVQERRIAPISRVQTVDTHRGPLDRLFGLADVTVTTASSAGAVRIIALDSDVADRIVARLTDVAAIGDRDAT</sequence>